<feature type="region of interest" description="Disordered" evidence="1">
    <location>
        <begin position="262"/>
        <end position="298"/>
    </location>
</feature>
<dbReference type="OrthoDB" id="4924180at2759"/>
<protein>
    <recommendedName>
        <fullName evidence="4">BTB domain-containing protein</fullName>
    </recommendedName>
</protein>
<feature type="compositionally biased region" description="Basic residues" evidence="1">
    <location>
        <begin position="336"/>
        <end position="345"/>
    </location>
</feature>
<dbReference type="Proteomes" id="UP000594364">
    <property type="component" value="Chromosome 3"/>
</dbReference>
<dbReference type="EMBL" id="CP031387">
    <property type="protein sequence ID" value="QPG98896.1"/>
    <property type="molecule type" value="Genomic_DNA"/>
</dbReference>
<evidence type="ECO:0008006" key="4">
    <source>
        <dbReference type="Google" id="ProtNLM"/>
    </source>
</evidence>
<gene>
    <name evidence="2" type="ORF">C2857_000301</name>
</gene>
<accession>A0A7S9PUY9</accession>
<organism evidence="2 3">
    <name type="scientific">Epichloe festucae (strain Fl1)</name>
    <dbReference type="NCBI Taxonomy" id="877507"/>
    <lineage>
        <taxon>Eukaryota</taxon>
        <taxon>Fungi</taxon>
        <taxon>Dikarya</taxon>
        <taxon>Ascomycota</taxon>
        <taxon>Pezizomycotina</taxon>
        <taxon>Sordariomycetes</taxon>
        <taxon>Hypocreomycetidae</taxon>
        <taxon>Hypocreales</taxon>
        <taxon>Clavicipitaceae</taxon>
        <taxon>Epichloe</taxon>
    </lineage>
</organism>
<dbReference type="AlphaFoldDB" id="A0A7S9PUY9"/>
<reference evidence="2 3" key="1">
    <citation type="journal article" date="2018" name="PLoS Genet.">
        <title>Repeat elements organise 3D genome structure and mediate transcription in the filamentous fungus Epichloe festucae.</title>
        <authorList>
            <person name="Winter D.J."/>
            <person name="Ganley A.R.D."/>
            <person name="Young C.A."/>
            <person name="Liachko I."/>
            <person name="Schardl C.L."/>
            <person name="Dupont P.Y."/>
            <person name="Berry D."/>
            <person name="Ram A."/>
            <person name="Scott B."/>
            <person name="Cox M.P."/>
        </authorList>
    </citation>
    <scope>NUCLEOTIDE SEQUENCE [LARGE SCALE GENOMIC DNA]</scope>
    <source>
        <strain evidence="2 3">Fl1</strain>
    </source>
</reference>
<proteinExistence type="predicted"/>
<sequence>MCDKADPSPKTPTADSTNVTIKLEPARENSVLATDELVLAPDGDLELVFGPDKKVIRVHAWLLKNFCPTLNCNVTEPVRKGEIGCEQRPKLELHKDLARPLTLLCGIIHGRQVTEPNELLASDLLKLAQMARKFGCTDKLFYGAEYWLLHVPFEDAHDLWYGLLAAYLFRNSYHFQRFSNKLTAVVTESFLPFSRKCPTGVPGIKLCYALEEKRSSDRSRVGKGGVLCLDCFGRATASFEPNPGCGSCMSVHWSNPQTLDVLSKTQDDNEPSLASKGGNENAIGPGNPPASTPADPVAASQPVCQQVSYSSIQTFQQLMASLLQNGTQQHDTSGRWSKRGRKWRY</sequence>
<feature type="compositionally biased region" description="Polar residues" evidence="1">
    <location>
        <begin position="325"/>
        <end position="335"/>
    </location>
</feature>
<evidence type="ECO:0000313" key="2">
    <source>
        <dbReference type="EMBL" id="QPG98896.1"/>
    </source>
</evidence>
<keyword evidence="3" id="KW-1185">Reference proteome</keyword>
<evidence type="ECO:0000313" key="3">
    <source>
        <dbReference type="Proteomes" id="UP000594364"/>
    </source>
</evidence>
<evidence type="ECO:0000256" key="1">
    <source>
        <dbReference type="SAM" id="MobiDB-lite"/>
    </source>
</evidence>
<feature type="region of interest" description="Disordered" evidence="1">
    <location>
        <begin position="325"/>
        <end position="345"/>
    </location>
</feature>
<name>A0A7S9PUY9_EPIFF</name>